<evidence type="ECO:0000256" key="2">
    <source>
        <dbReference type="ARBA" id="ARBA00022670"/>
    </source>
</evidence>
<dbReference type="Pfam" id="PF13180">
    <property type="entry name" value="PDZ_2"/>
    <property type="match status" value="1"/>
</dbReference>
<dbReference type="InterPro" id="IPR001940">
    <property type="entry name" value="Peptidase_S1C"/>
</dbReference>
<sequence>MGLFDDDFYSTKVSRRARVNHREQNRFPRRSKEWGLVRLMAISSISGAAVAVLLFALIFGVDRGGSAREADAKLQTADPLQQTVTASAKVRPAVVSIINEQLMVGDGMFDGPEPEDGASGDARGGNGRQQNGNGLDQAPDNGSGSGSGSGGEGDAGAGGSDQPEGSAGSGSGDGEAGTLEEASVGSGVIFSKKDGKAYIITNNHVVADAVAVKAVLQDGEERPATIVGVDPVTDLAVLAIDDKGIDTVAKIGDSSKLQSGEMVMAIGNPLGLGESLTMGVVSKTQQIIPVSLNQDGNFDWEQEVIQTDASINEGNSGGPLIDLHGNVIGINSMKVSDLGVEGLGFALPINNVMPVIEDLIEYGKVPRPYLGVYTLDLAQYYAQMSFGIQGGTDGTGPDEEGEGSGSGGTDKDGGSGDKGGPGADTETENGSPDGTDPNSSESDSSGPGGLNLPAKVKEGVIVLEAVGPAKEAGLEFNDVIVKLDKQDIGSTMALRKYLYDSKKIGDKVVVTFYRDGQKHTATITLDEKGDEDQ</sequence>
<dbReference type="STRING" id="1126833.VN24_09980"/>
<evidence type="ECO:0000259" key="7">
    <source>
        <dbReference type="Pfam" id="PF13180"/>
    </source>
</evidence>
<dbReference type="KEGG" id="pbj:VN24_09980"/>
<organism evidence="8 9">
    <name type="scientific">Paenibacillus beijingensis</name>
    <dbReference type="NCBI Taxonomy" id="1126833"/>
    <lineage>
        <taxon>Bacteria</taxon>
        <taxon>Bacillati</taxon>
        <taxon>Bacillota</taxon>
        <taxon>Bacilli</taxon>
        <taxon>Bacillales</taxon>
        <taxon>Paenibacillaceae</taxon>
        <taxon>Paenibacillus</taxon>
    </lineage>
</organism>
<evidence type="ECO:0000256" key="1">
    <source>
        <dbReference type="ARBA" id="ARBA00010541"/>
    </source>
</evidence>
<reference evidence="9" key="2">
    <citation type="submission" date="2015-03" db="EMBL/GenBank/DDBJ databases">
        <title>Genome sequence of Paenibacillus beijingensis strain DSM 24997T.</title>
        <authorList>
            <person name="Kwak Y."/>
            <person name="Shin J.-H."/>
        </authorList>
    </citation>
    <scope>NUCLEOTIDE SEQUENCE [LARGE SCALE GENOMIC DNA]</scope>
    <source>
        <strain evidence="9">DSM 24997</strain>
    </source>
</reference>
<evidence type="ECO:0000313" key="8">
    <source>
        <dbReference type="EMBL" id="AJY74859.1"/>
    </source>
</evidence>
<dbReference type="PANTHER" id="PTHR22939:SF129">
    <property type="entry name" value="SERINE PROTEASE HTRA2, MITOCHONDRIAL"/>
    <property type="match status" value="1"/>
</dbReference>
<feature type="domain" description="PDZ" evidence="7">
    <location>
        <begin position="459"/>
        <end position="525"/>
    </location>
</feature>
<protein>
    <recommendedName>
        <fullName evidence="7">PDZ domain-containing protein</fullName>
    </recommendedName>
</protein>
<dbReference type="SUPFAM" id="SSF50494">
    <property type="entry name" value="Trypsin-like serine proteases"/>
    <property type="match status" value="1"/>
</dbReference>
<keyword evidence="6" id="KW-0812">Transmembrane</keyword>
<dbReference type="InterPro" id="IPR036034">
    <property type="entry name" value="PDZ_sf"/>
</dbReference>
<evidence type="ECO:0000256" key="3">
    <source>
        <dbReference type="ARBA" id="ARBA00022801"/>
    </source>
</evidence>
<dbReference type="InterPro" id="IPR001478">
    <property type="entry name" value="PDZ"/>
</dbReference>
<evidence type="ECO:0000313" key="9">
    <source>
        <dbReference type="Proteomes" id="UP000032633"/>
    </source>
</evidence>
<evidence type="ECO:0000256" key="4">
    <source>
        <dbReference type="ARBA" id="ARBA00022825"/>
    </source>
</evidence>
<feature type="region of interest" description="Disordered" evidence="5">
    <location>
        <begin position="391"/>
        <end position="452"/>
    </location>
</feature>
<dbReference type="Proteomes" id="UP000032633">
    <property type="component" value="Chromosome"/>
</dbReference>
<evidence type="ECO:0000256" key="6">
    <source>
        <dbReference type="SAM" id="Phobius"/>
    </source>
</evidence>
<dbReference type="RefSeq" id="WP_045670292.1">
    <property type="nucleotide sequence ID" value="NZ_CP011058.1"/>
</dbReference>
<dbReference type="EMBL" id="CP011058">
    <property type="protein sequence ID" value="AJY74859.1"/>
    <property type="molecule type" value="Genomic_DNA"/>
</dbReference>
<feature type="transmembrane region" description="Helical" evidence="6">
    <location>
        <begin position="36"/>
        <end position="59"/>
    </location>
</feature>
<feature type="compositionally biased region" description="Polar residues" evidence="5">
    <location>
        <begin position="428"/>
        <end position="445"/>
    </location>
</feature>
<dbReference type="PATRIC" id="fig|1126833.4.peg.2206"/>
<dbReference type="AlphaFoldDB" id="A0A0D5NHK0"/>
<dbReference type="Gene3D" id="2.40.10.120">
    <property type="match status" value="1"/>
</dbReference>
<feature type="region of interest" description="Disordered" evidence="5">
    <location>
        <begin position="105"/>
        <end position="179"/>
    </location>
</feature>
<keyword evidence="3" id="KW-0378">Hydrolase</keyword>
<dbReference type="PRINTS" id="PR00834">
    <property type="entry name" value="PROTEASES2C"/>
</dbReference>
<dbReference type="SUPFAM" id="SSF50156">
    <property type="entry name" value="PDZ domain-like"/>
    <property type="match status" value="1"/>
</dbReference>
<keyword evidence="4" id="KW-0720">Serine protease</keyword>
<dbReference type="PANTHER" id="PTHR22939">
    <property type="entry name" value="SERINE PROTEASE FAMILY S1C HTRA-RELATED"/>
    <property type="match status" value="1"/>
</dbReference>
<dbReference type="GO" id="GO:0006508">
    <property type="term" value="P:proteolysis"/>
    <property type="evidence" value="ECO:0007669"/>
    <property type="project" value="UniProtKB-KW"/>
</dbReference>
<name>A0A0D5NHK0_9BACL</name>
<reference evidence="8 9" key="1">
    <citation type="journal article" date="2015" name="J. Biotechnol.">
        <title>Complete genome sequence of Paenibacillus beijingensis 7188(T) (=DSM 24997(T)), a novel rhizobacterium from jujube garden soil.</title>
        <authorList>
            <person name="Kwak Y."/>
            <person name="Shin J.H."/>
        </authorList>
    </citation>
    <scope>NUCLEOTIDE SEQUENCE [LARGE SCALE GENOMIC DNA]</scope>
    <source>
        <strain evidence="8 9">DSM 24997</strain>
    </source>
</reference>
<keyword evidence="6" id="KW-1133">Transmembrane helix</keyword>
<proteinExistence type="inferred from homology"/>
<dbReference type="InterPro" id="IPR009003">
    <property type="entry name" value="Peptidase_S1_PA"/>
</dbReference>
<dbReference type="Gene3D" id="2.30.42.10">
    <property type="match status" value="1"/>
</dbReference>
<accession>A0A0D5NHK0</accession>
<dbReference type="Pfam" id="PF13365">
    <property type="entry name" value="Trypsin_2"/>
    <property type="match status" value="1"/>
</dbReference>
<evidence type="ECO:0000256" key="5">
    <source>
        <dbReference type="SAM" id="MobiDB-lite"/>
    </source>
</evidence>
<dbReference type="HOGENOM" id="CLU_020120_0_2_9"/>
<comment type="similarity">
    <text evidence="1">Belongs to the peptidase S1C family.</text>
</comment>
<keyword evidence="6" id="KW-0472">Membrane</keyword>
<feature type="compositionally biased region" description="Gly residues" evidence="5">
    <location>
        <begin position="143"/>
        <end position="159"/>
    </location>
</feature>
<dbReference type="GO" id="GO:0004252">
    <property type="term" value="F:serine-type endopeptidase activity"/>
    <property type="evidence" value="ECO:0007669"/>
    <property type="project" value="InterPro"/>
</dbReference>
<keyword evidence="9" id="KW-1185">Reference proteome</keyword>
<gene>
    <name evidence="8" type="ORF">VN24_09980</name>
</gene>
<keyword evidence="2" id="KW-0645">Protease</keyword>